<keyword evidence="1" id="KW-0808">Transferase</keyword>
<organism evidence="1 2">
    <name type="scientific">Spiromyces aspiralis</name>
    <dbReference type="NCBI Taxonomy" id="68401"/>
    <lineage>
        <taxon>Eukaryota</taxon>
        <taxon>Fungi</taxon>
        <taxon>Fungi incertae sedis</taxon>
        <taxon>Zoopagomycota</taxon>
        <taxon>Kickxellomycotina</taxon>
        <taxon>Kickxellomycetes</taxon>
        <taxon>Kickxellales</taxon>
        <taxon>Kickxellaceae</taxon>
        <taxon>Spiromyces</taxon>
    </lineage>
</organism>
<feature type="non-terminal residue" evidence="1">
    <location>
        <position position="558"/>
    </location>
</feature>
<evidence type="ECO:0000313" key="2">
    <source>
        <dbReference type="Proteomes" id="UP001145114"/>
    </source>
</evidence>
<reference evidence="1" key="1">
    <citation type="submission" date="2022-06" db="EMBL/GenBank/DDBJ databases">
        <title>Phylogenomic reconstructions and comparative analyses of Kickxellomycotina fungi.</title>
        <authorList>
            <person name="Reynolds N.K."/>
            <person name="Stajich J.E."/>
            <person name="Barry K."/>
            <person name="Grigoriev I.V."/>
            <person name="Crous P."/>
            <person name="Smith M.E."/>
        </authorList>
    </citation>
    <scope>NUCLEOTIDE SEQUENCE</scope>
    <source>
        <strain evidence="1">RSA 2271</strain>
    </source>
</reference>
<dbReference type="EMBL" id="JAMZIH010006292">
    <property type="protein sequence ID" value="KAJ1674076.1"/>
    <property type="molecule type" value="Genomic_DNA"/>
</dbReference>
<gene>
    <name evidence="1" type="primary">CAT2_2</name>
    <name evidence="1" type="ORF">EV182_004010</name>
</gene>
<dbReference type="Proteomes" id="UP001145114">
    <property type="component" value="Unassembled WGS sequence"/>
</dbReference>
<keyword evidence="2" id="KW-1185">Reference proteome</keyword>
<sequence length="558" mass="62838">MTRAQSVTAIARSQSTMSAAEATGERTDGKLFGYQTQLARLPVPKLEETLPKYLRTLEPLLSDQELTRSKAAAKDFLESGIGRELQARLEAKAADPKVPNWLEDWWNELSYLGYREPVVPYVSYFFAFKDDKLRKKQTRRAAVIIRAALEFREQIITGELEPEALKKVPMCSYSYKFMFNACRIPKRPSDYVDVHDPRANEFITVVRNNQFFSLPIALSTPTGEFRRLSADELEVQLDWIKAQADSGAGIPIGVLTSDSRDNWADNRAKLIAASPENAKLLSEIERSAFLVCLDSSFPLTREELSRACWHGDGHNRFFDKPCQFIVFENGKAGFMGEHSMMDGTPTCRLSDYVAGQTIENKVDLGTSSASSPVALPEPRALRFVGNTEVIQAIRDASTRFRGQIEAHDLKVLAYEGYGKNQITKRYGYSPDAFVQMVIQLGYYKLYGRCDPTYEAATTRKFAHGRTETCRTLSNESLAWVRAMESPSATNEEKVDLFRKAIKAHLAYMADCVEGRGVDRHLLGLKLSLRPDEPKPALFTDPVFSRSQHWNLSTSQLSS</sequence>
<keyword evidence="1" id="KW-0012">Acyltransferase</keyword>
<name>A0ACC1HCK2_9FUNG</name>
<comment type="caution">
    <text evidence="1">The sequence shown here is derived from an EMBL/GenBank/DDBJ whole genome shotgun (WGS) entry which is preliminary data.</text>
</comment>
<dbReference type="EC" id="2.3.1.7" evidence="1"/>
<protein>
    <submittedName>
        <fullName evidence="1">Carnitine O-acetyltransferase mitochondrial</fullName>
        <ecNumber evidence="1">2.3.1.7</ecNumber>
    </submittedName>
</protein>
<evidence type="ECO:0000313" key="1">
    <source>
        <dbReference type="EMBL" id="KAJ1674076.1"/>
    </source>
</evidence>
<proteinExistence type="predicted"/>
<accession>A0ACC1HCK2</accession>